<evidence type="ECO:0000313" key="1">
    <source>
        <dbReference type="EMBL" id="MVT27445.1"/>
    </source>
</evidence>
<gene>
    <name evidence="1" type="ORF">GNZ21_13985</name>
</gene>
<keyword evidence="2" id="KW-1185">Reference proteome</keyword>
<protein>
    <submittedName>
        <fullName evidence="1">Uncharacterized protein</fullName>
    </submittedName>
</protein>
<dbReference type="OrthoDB" id="5147336at2"/>
<proteinExistence type="predicted"/>
<dbReference type="AlphaFoldDB" id="A0A7K1ULU3"/>
<accession>A0A7K1ULU3</accession>
<comment type="caution">
    <text evidence="1">The sequence shown here is derived from an EMBL/GenBank/DDBJ whole genome shotgun (WGS) entry which is preliminary data.</text>
</comment>
<reference evidence="1 2" key="1">
    <citation type="submission" date="2019-12" db="EMBL/GenBank/DDBJ databases">
        <title>Nesterenkonia muleiensis sp. nov., a novel actinobacterium isolated from sap of Populus euphratica.</title>
        <authorList>
            <person name="Wang R."/>
        </authorList>
    </citation>
    <scope>NUCLEOTIDE SEQUENCE [LARGE SCALE GENOMIC DNA]</scope>
    <source>
        <strain evidence="1 2">F10</strain>
    </source>
</reference>
<dbReference type="EMBL" id="WRPM01000098">
    <property type="protein sequence ID" value="MVT27445.1"/>
    <property type="molecule type" value="Genomic_DNA"/>
</dbReference>
<dbReference type="RefSeq" id="WP_157325396.1">
    <property type="nucleotide sequence ID" value="NZ_BMFX01000013.1"/>
</dbReference>
<evidence type="ECO:0000313" key="2">
    <source>
        <dbReference type="Proteomes" id="UP000460157"/>
    </source>
</evidence>
<dbReference type="Proteomes" id="UP000460157">
    <property type="component" value="Unassembled WGS sequence"/>
</dbReference>
<organism evidence="1 2">
    <name type="scientific">Nesterenkonia alkaliphila</name>
    <dbReference type="NCBI Taxonomy" id="1463631"/>
    <lineage>
        <taxon>Bacteria</taxon>
        <taxon>Bacillati</taxon>
        <taxon>Actinomycetota</taxon>
        <taxon>Actinomycetes</taxon>
        <taxon>Micrococcales</taxon>
        <taxon>Micrococcaceae</taxon>
        <taxon>Nesterenkonia</taxon>
    </lineage>
</organism>
<sequence length="276" mass="29646">MDHGHSVTCADAVRTTPEQCDCTCEGSFHGGPHTERARALVWKEEKRKTYSGWRVTAAKRAAREAIAAAAHSPDPDADSLLGSLCTDYAVTHAIDVLVLTGSTADHERAHAVLTALIGPFVETIVAEDLSEPDEEQLKAAVSELHLLCSICASVLELVAESKKRASETARATAEAVVSALGADNVLSAVVEGALRKALTASFNAAIDLIADPAKLKMLQLVGLVTCPDVSKHPDVETYCVNPLVGEWVTTAMHDWIDTKFQDHSRVFQRTVPQKRS</sequence>
<name>A0A7K1ULU3_9MICC</name>